<dbReference type="PROSITE" id="PS51677">
    <property type="entry name" value="NODB"/>
    <property type="match status" value="1"/>
</dbReference>
<feature type="region of interest" description="Disordered" evidence="3">
    <location>
        <begin position="1"/>
        <end position="29"/>
    </location>
</feature>
<dbReference type="PANTHER" id="PTHR10587">
    <property type="entry name" value="GLYCOSYL TRANSFERASE-RELATED"/>
    <property type="match status" value="1"/>
</dbReference>
<dbReference type="PROSITE" id="PS51318">
    <property type="entry name" value="TAT"/>
    <property type="match status" value="1"/>
</dbReference>
<dbReference type="InterPro" id="IPR006311">
    <property type="entry name" value="TAT_signal"/>
</dbReference>
<protein>
    <submittedName>
        <fullName evidence="5">Polysaccharide deacetylase</fullName>
    </submittedName>
</protein>
<feature type="domain" description="NodB homology" evidence="4">
    <location>
        <begin position="90"/>
        <end position="268"/>
    </location>
</feature>
<accession>A0A9W6L464</accession>
<dbReference type="GO" id="GO:0016810">
    <property type="term" value="F:hydrolase activity, acting on carbon-nitrogen (but not peptide) bonds"/>
    <property type="evidence" value="ECO:0007669"/>
    <property type="project" value="InterPro"/>
</dbReference>
<organism evidence="5 6">
    <name type="scientific">Pseudonocardia halophobica</name>
    <dbReference type="NCBI Taxonomy" id="29401"/>
    <lineage>
        <taxon>Bacteria</taxon>
        <taxon>Bacillati</taxon>
        <taxon>Actinomycetota</taxon>
        <taxon>Actinomycetes</taxon>
        <taxon>Pseudonocardiales</taxon>
        <taxon>Pseudonocardiaceae</taxon>
        <taxon>Pseudonocardia</taxon>
    </lineage>
</organism>
<keyword evidence="2" id="KW-0378">Hydrolase</keyword>
<dbReference type="Gene3D" id="3.20.20.370">
    <property type="entry name" value="Glycoside hydrolase/deacetylase"/>
    <property type="match status" value="1"/>
</dbReference>
<keyword evidence="6" id="KW-1185">Reference proteome</keyword>
<dbReference type="GO" id="GO:0046872">
    <property type="term" value="F:metal ion binding"/>
    <property type="evidence" value="ECO:0007669"/>
    <property type="project" value="UniProtKB-KW"/>
</dbReference>
<comment type="caution">
    <text evidence="5">The sequence shown here is derived from an EMBL/GenBank/DDBJ whole genome shotgun (WGS) entry which is preliminary data.</text>
</comment>
<evidence type="ECO:0000259" key="4">
    <source>
        <dbReference type="PROSITE" id="PS51677"/>
    </source>
</evidence>
<feature type="compositionally biased region" description="Basic and acidic residues" evidence="3">
    <location>
        <begin position="1"/>
        <end position="13"/>
    </location>
</feature>
<dbReference type="GO" id="GO:0016020">
    <property type="term" value="C:membrane"/>
    <property type="evidence" value="ECO:0007669"/>
    <property type="project" value="TreeGrafter"/>
</dbReference>
<evidence type="ECO:0000256" key="2">
    <source>
        <dbReference type="ARBA" id="ARBA00022801"/>
    </source>
</evidence>
<dbReference type="InterPro" id="IPR011330">
    <property type="entry name" value="Glyco_hydro/deAcase_b/a-brl"/>
</dbReference>
<evidence type="ECO:0000256" key="3">
    <source>
        <dbReference type="SAM" id="MobiDB-lite"/>
    </source>
</evidence>
<proteinExistence type="predicted"/>
<name>A0A9W6L464_9PSEU</name>
<dbReference type="CDD" id="cd10917">
    <property type="entry name" value="CE4_NodB_like_6s_7s"/>
    <property type="match status" value="1"/>
</dbReference>
<reference evidence="5" key="2">
    <citation type="submission" date="2023-01" db="EMBL/GenBank/DDBJ databases">
        <authorList>
            <person name="Sun Q."/>
            <person name="Evtushenko L."/>
        </authorList>
    </citation>
    <scope>NUCLEOTIDE SEQUENCE</scope>
    <source>
        <strain evidence="5">VKM Ac-1069</strain>
    </source>
</reference>
<dbReference type="Pfam" id="PF01522">
    <property type="entry name" value="Polysacc_deac_1"/>
    <property type="match status" value="1"/>
</dbReference>
<dbReference type="EMBL" id="BSFQ01000015">
    <property type="protein sequence ID" value="GLL12570.1"/>
    <property type="molecule type" value="Genomic_DNA"/>
</dbReference>
<evidence type="ECO:0000313" key="6">
    <source>
        <dbReference type="Proteomes" id="UP001143463"/>
    </source>
</evidence>
<dbReference type="InterPro" id="IPR050248">
    <property type="entry name" value="Polysacc_deacetylase_ArnD"/>
</dbReference>
<dbReference type="PANTHER" id="PTHR10587:SF133">
    <property type="entry name" value="CHITIN DEACETYLASE 1-RELATED"/>
    <property type="match status" value="1"/>
</dbReference>
<feature type="compositionally biased region" description="Low complexity" evidence="3">
    <location>
        <begin position="54"/>
        <end position="79"/>
    </location>
</feature>
<dbReference type="GO" id="GO:0005975">
    <property type="term" value="P:carbohydrate metabolic process"/>
    <property type="evidence" value="ECO:0007669"/>
    <property type="project" value="InterPro"/>
</dbReference>
<evidence type="ECO:0000313" key="5">
    <source>
        <dbReference type="EMBL" id="GLL12570.1"/>
    </source>
</evidence>
<dbReference type="AlphaFoldDB" id="A0A9W6L464"/>
<dbReference type="Proteomes" id="UP001143463">
    <property type="component" value="Unassembled WGS sequence"/>
</dbReference>
<gene>
    <name evidence="5" type="ORF">GCM10017577_37110</name>
</gene>
<keyword evidence="1" id="KW-0479">Metal-binding</keyword>
<sequence length="275" mass="28084">MQSEPHDVPDRRAAVGGPGAGEVDRGDGLGTSRRAVLRAAMVLPLAAACAAPQSGVRPSAPAAPTTTAAPATSAARPPTGEVDRATSGRPEVALTFHGAGDPDLARRVLGTLHDRGAAVTVLAVGTWLQQYPDAAGMVTDLGHELGNHTWSHRDIDAMGERDARVEIERCRDRIAASTGGPGAFFRPSQAQHATPAVRALAAAAGYPTVLSYDVDSRDFTDPGSAAIRRNVAAATAGSVVSLHLGHPGTLAALPGLLDDLAGRGLTPVTATRLFG</sequence>
<evidence type="ECO:0000256" key="1">
    <source>
        <dbReference type="ARBA" id="ARBA00022723"/>
    </source>
</evidence>
<dbReference type="SUPFAM" id="SSF88713">
    <property type="entry name" value="Glycoside hydrolase/deacetylase"/>
    <property type="match status" value="1"/>
</dbReference>
<dbReference type="InterPro" id="IPR002509">
    <property type="entry name" value="NODB_dom"/>
</dbReference>
<reference evidence="5" key="1">
    <citation type="journal article" date="2014" name="Int. J. Syst. Evol. Microbiol.">
        <title>Complete genome sequence of Corynebacterium casei LMG S-19264T (=DSM 44701T), isolated from a smear-ripened cheese.</title>
        <authorList>
            <consortium name="US DOE Joint Genome Institute (JGI-PGF)"/>
            <person name="Walter F."/>
            <person name="Albersmeier A."/>
            <person name="Kalinowski J."/>
            <person name="Ruckert C."/>
        </authorList>
    </citation>
    <scope>NUCLEOTIDE SEQUENCE</scope>
    <source>
        <strain evidence="5">VKM Ac-1069</strain>
    </source>
</reference>
<feature type="region of interest" description="Disordered" evidence="3">
    <location>
        <begin position="54"/>
        <end position="87"/>
    </location>
</feature>